<sequence length="47" mass="5369">MTNKIAIILALLIGGILAADLFVFGWDLHIFLGKKLMVLTEYMAFWR</sequence>
<accession>A0A1I6HA88</accession>
<dbReference type="AlphaFoldDB" id="A0A1I6HA88"/>
<dbReference type="RefSeq" id="WP_175500691.1">
    <property type="nucleotide sequence ID" value="NZ_FOYO01000001.1"/>
</dbReference>
<dbReference type="STRING" id="670154.SAMN04488002_2742"/>
<dbReference type="Proteomes" id="UP000199658">
    <property type="component" value="Unassembled WGS sequence"/>
</dbReference>
<proteinExistence type="predicted"/>
<keyword evidence="2" id="KW-1185">Reference proteome</keyword>
<organism evidence="1 2">
    <name type="scientific">Litoreibacter janthinus</name>
    <dbReference type="NCBI Taxonomy" id="670154"/>
    <lineage>
        <taxon>Bacteria</taxon>
        <taxon>Pseudomonadati</taxon>
        <taxon>Pseudomonadota</taxon>
        <taxon>Alphaproteobacteria</taxon>
        <taxon>Rhodobacterales</taxon>
        <taxon>Roseobacteraceae</taxon>
        <taxon>Litoreibacter</taxon>
    </lineage>
</organism>
<dbReference type="EMBL" id="FOYO01000001">
    <property type="protein sequence ID" value="SFR51449.1"/>
    <property type="molecule type" value="Genomic_DNA"/>
</dbReference>
<evidence type="ECO:0000313" key="2">
    <source>
        <dbReference type="Proteomes" id="UP000199658"/>
    </source>
</evidence>
<protein>
    <submittedName>
        <fullName evidence="1">Uncharacterized protein</fullName>
    </submittedName>
</protein>
<evidence type="ECO:0000313" key="1">
    <source>
        <dbReference type="EMBL" id="SFR51449.1"/>
    </source>
</evidence>
<name>A0A1I6HA88_9RHOB</name>
<reference evidence="2" key="1">
    <citation type="submission" date="2016-10" db="EMBL/GenBank/DDBJ databases">
        <authorList>
            <person name="Varghese N."/>
            <person name="Submissions S."/>
        </authorList>
    </citation>
    <scope>NUCLEOTIDE SEQUENCE [LARGE SCALE GENOMIC DNA]</scope>
    <source>
        <strain evidence="2">DSM 26921</strain>
    </source>
</reference>
<gene>
    <name evidence="1" type="ORF">SAMN04488002_2742</name>
</gene>